<gene>
    <name evidence="3" type="ORF">EVG20_g1413</name>
</gene>
<dbReference type="AlphaFoldDB" id="A0A4Y9ZCM0"/>
<name>A0A4Y9ZCM0_9AGAM</name>
<accession>A0A4Y9ZCM0</accession>
<dbReference type="EMBL" id="SEOQ01000045">
    <property type="protein sequence ID" value="TFY71583.1"/>
    <property type="molecule type" value="Genomic_DNA"/>
</dbReference>
<evidence type="ECO:0000313" key="3">
    <source>
        <dbReference type="EMBL" id="TFY71583.1"/>
    </source>
</evidence>
<dbReference type="Proteomes" id="UP000298327">
    <property type="component" value="Unassembled WGS sequence"/>
</dbReference>
<dbReference type="Gene3D" id="1.20.1280.50">
    <property type="match status" value="1"/>
</dbReference>
<organism evidence="3 4">
    <name type="scientific">Dentipellis fragilis</name>
    <dbReference type="NCBI Taxonomy" id="205917"/>
    <lineage>
        <taxon>Eukaryota</taxon>
        <taxon>Fungi</taxon>
        <taxon>Dikarya</taxon>
        <taxon>Basidiomycota</taxon>
        <taxon>Agaricomycotina</taxon>
        <taxon>Agaricomycetes</taxon>
        <taxon>Russulales</taxon>
        <taxon>Hericiaceae</taxon>
        <taxon>Dentipellis</taxon>
    </lineage>
</organism>
<dbReference type="SUPFAM" id="SSF81383">
    <property type="entry name" value="F-box domain"/>
    <property type="match status" value="1"/>
</dbReference>
<sequence length="544" mass="62005">MSTSRSQRPPGYTVLRSHAPTRRAQDHTAKMPPELLGKIFDELDPVFVATLQRVCKRWLYTIKTNVILQHDAAILRGGLRRGAPEHLPAIKKLEIVAHHQKAWATFPACSLNKPFYHAKDSPREVTVKASENVMVEMTESGFQFTSFISGRLRDPARNTPSRIELKDEYGSMDIDASQDLFAWVEYVHRTVHNRACHVMEVHMKDFRRGAHHNLAFTRGTFNYIMPLNSSVISSKLVIAGDFIAVGSAFIEDRRSSRSLCPLTVFNWKTGHIALDLCDAWLFDFCFLDERHLLFYSRGFHNDNKARNQDVLLVYDLKTHGSQRTSVSESSTYVCGFSMPDTAMRGTNYPSLRTSLPLPSSLANSLINIHISNGHYGPQGMKVFGYVDILFRASSMRRRIAACVEGQPRIFRWEEWGPSDTQTTRIVSRERHVNSNFLTGMRAVDLMKDKNGKLCLYIRDFDRSRIALAKAQGDRNVMESTTVEARTWGHERITTHLPYLLRGVSLPRVPGLQDMDARYTQCTVTEDGVIIYDPYGRCPIRVLYL</sequence>
<dbReference type="InterPro" id="IPR036047">
    <property type="entry name" value="F-box-like_dom_sf"/>
</dbReference>
<feature type="domain" description="F-box" evidence="2">
    <location>
        <begin position="25"/>
        <end position="71"/>
    </location>
</feature>
<dbReference type="OrthoDB" id="2745718at2759"/>
<protein>
    <recommendedName>
        <fullName evidence="2">F-box domain-containing protein</fullName>
    </recommendedName>
</protein>
<reference evidence="3 4" key="1">
    <citation type="submission" date="2019-02" db="EMBL/GenBank/DDBJ databases">
        <title>Genome sequencing of the rare red list fungi Dentipellis fragilis.</title>
        <authorList>
            <person name="Buettner E."/>
            <person name="Kellner H."/>
        </authorList>
    </citation>
    <scope>NUCLEOTIDE SEQUENCE [LARGE SCALE GENOMIC DNA]</scope>
    <source>
        <strain evidence="3 4">DSM 105465</strain>
    </source>
</reference>
<comment type="caution">
    <text evidence="3">The sequence shown here is derived from an EMBL/GenBank/DDBJ whole genome shotgun (WGS) entry which is preliminary data.</text>
</comment>
<dbReference type="PROSITE" id="PS50181">
    <property type="entry name" value="FBOX"/>
    <property type="match status" value="1"/>
</dbReference>
<evidence type="ECO:0000313" key="4">
    <source>
        <dbReference type="Proteomes" id="UP000298327"/>
    </source>
</evidence>
<dbReference type="Pfam" id="PF00646">
    <property type="entry name" value="F-box"/>
    <property type="match status" value="1"/>
</dbReference>
<dbReference type="SMART" id="SM00256">
    <property type="entry name" value="FBOX"/>
    <property type="match status" value="1"/>
</dbReference>
<proteinExistence type="predicted"/>
<feature type="region of interest" description="Disordered" evidence="1">
    <location>
        <begin position="1"/>
        <end position="28"/>
    </location>
</feature>
<dbReference type="InterPro" id="IPR001810">
    <property type="entry name" value="F-box_dom"/>
</dbReference>
<evidence type="ECO:0000259" key="2">
    <source>
        <dbReference type="PROSITE" id="PS50181"/>
    </source>
</evidence>
<evidence type="ECO:0000256" key="1">
    <source>
        <dbReference type="SAM" id="MobiDB-lite"/>
    </source>
</evidence>
<dbReference type="CDD" id="cd09917">
    <property type="entry name" value="F-box_SF"/>
    <property type="match status" value="1"/>
</dbReference>
<keyword evidence="4" id="KW-1185">Reference proteome</keyword>